<comment type="similarity">
    <text evidence="1">Belongs to the methyltransferase superfamily. LaeA methyltransferase family.</text>
</comment>
<dbReference type="Proteomes" id="UP000781932">
    <property type="component" value="Unassembled WGS sequence"/>
</dbReference>
<dbReference type="GO" id="GO:0008168">
    <property type="term" value="F:methyltransferase activity"/>
    <property type="evidence" value="ECO:0007669"/>
    <property type="project" value="TreeGrafter"/>
</dbReference>
<reference evidence="2" key="2">
    <citation type="submission" date="2020-11" db="EMBL/GenBank/DDBJ databases">
        <title>Whole genome sequencing of Colletotrichum sp.</title>
        <authorList>
            <person name="Li H."/>
        </authorList>
    </citation>
    <scope>NUCLEOTIDE SEQUENCE</scope>
    <source>
        <strain evidence="2">CkLH20</strain>
    </source>
</reference>
<name>A0A9P6I2G2_9PEZI</name>
<reference evidence="2" key="1">
    <citation type="submission" date="2020-03" db="EMBL/GenBank/DDBJ databases">
        <authorList>
            <person name="He L."/>
        </authorList>
    </citation>
    <scope>NUCLEOTIDE SEQUENCE</scope>
    <source>
        <strain evidence="2">CkLH20</strain>
    </source>
</reference>
<dbReference type="PANTHER" id="PTHR43591">
    <property type="entry name" value="METHYLTRANSFERASE"/>
    <property type="match status" value="1"/>
</dbReference>
<accession>A0A9P6I2G2</accession>
<comment type="caution">
    <text evidence="2">The sequence shown here is derived from an EMBL/GenBank/DDBJ whole genome shotgun (WGS) entry which is preliminary data.</text>
</comment>
<dbReference type="Gene3D" id="3.40.50.150">
    <property type="entry name" value="Vaccinia Virus protein VP39"/>
    <property type="match status" value="1"/>
</dbReference>
<sequence>MTDVDMDMDDDSFFGGTQPAAPNTWPNNVPDREVVIEADDQDYDSALDMRSVASSIRSVDSSIMDYRIENGRTYHRYNDGKYNIPNDEIETERLDLQHALFLLTFNNKLGNAPPAAKEGKVGRVLDVGTGTGIWAIDFGDEHPEAEVHGIDLSPVQPNFTPPNVRFEIADFEEPWMFAQGFDYIHSRMMNSSVGDWNEYVRKCYENLNPGGYLELVEVDIAPLSDDGTLLPEHSISKTAQLVQRASELFGRAYQDAKELKPVLIEAGFSDVTLLHFKWPTNPWPREMRHKELGVWHNENLARGWEGICMALLTRVLGWTREQVLALMEENTKDFGDRNIHAYFSM</sequence>
<dbReference type="Pfam" id="PF13489">
    <property type="entry name" value="Methyltransf_23"/>
    <property type="match status" value="1"/>
</dbReference>
<dbReference type="InterPro" id="IPR029063">
    <property type="entry name" value="SAM-dependent_MTases_sf"/>
</dbReference>
<dbReference type="EMBL" id="JAATWM020000051">
    <property type="protein sequence ID" value="KAF9870700.1"/>
    <property type="molecule type" value="Genomic_DNA"/>
</dbReference>
<dbReference type="CDD" id="cd02440">
    <property type="entry name" value="AdoMet_MTases"/>
    <property type="match status" value="1"/>
</dbReference>
<organism evidence="2 3">
    <name type="scientific">Colletotrichum karsti</name>
    <dbReference type="NCBI Taxonomy" id="1095194"/>
    <lineage>
        <taxon>Eukaryota</taxon>
        <taxon>Fungi</taxon>
        <taxon>Dikarya</taxon>
        <taxon>Ascomycota</taxon>
        <taxon>Pezizomycotina</taxon>
        <taxon>Sordariomycetes</taxon>
        <taxon>Hypocreomycetidae</taxon>
        <taxon>Glomerellales</taxon>
        <taxon>Glomerellaceae</taxon>
        <taxon>Colletotrichum</taxon>
        <taxon>Colletotrichum boninense species complex</taxon>
    </lineage>
</organism>
<dbReference type="RefSeq" id="XP_038740161.1">
    <property type="nucleotide sequence ID" value="XM_038894516.1"/>
</dbReference>
<evidence type="ECO:0000313" key="3">
    <source>
        <dbReference type="Proteomes" id="UP000781932"/>
    </source>
</evidence>
<dbReference type="PANTHER" id="PTHR43591:SF31">
    <property type="entry name" value="LAEA-LIKE, PUTATIVE (AFU_ORTHOLOGUE AFUA_8G01930)-RELATED"/>
    <property type="match status" value="1"/>
</dbReference>
<dbReference type="AlphaFoldDB" id="A0A9P6I2G2"/>
<dbReference type="GeneID" id="62167590"/>
<evidence type="ECO:0008006" key="4">
    <source>
        <dbReference type="Google" id="ProtNLM"/>
    </source>
</evidence>
<dbReference type="SUPFAM" id="SSF53335">
    <property type="entry name" value="S-adenosyl-L-methionine-dependent methyltransferases"/>
    <property type="match status" value="1"/>
</dbReference>
<dbReference type="OrthoDB" id="2013972at2759"/>
<evidence type="ECO:0000256" key="1">
    <source>
        <dbReference type="ARBA" id="ARBA00038158"/>
    </source>
</evidence>
<proteinExistence type="inferred from homology"/>
<keyword evidence="3" id="KW-1185">Reference proteome</keyword>
<evidence type="ECO:0000313" key="2">
    <source>
        <dbReference type="EMBL" id="KAF9870700.1"/>
    </source>
</evidence>
<protein>
    <recommendedName>
        <fullName evidence="4">Secondary metabolism regulator LAE1</fullName>
    </recommendedName>
</protein>
<gene>
    <name evidence="2" type="ORF">CkaCkLH20_11802</name>
</gene>